<dbReference type="NCBIfam" id="TIGR00539">
    <property type="entry name" value="hemN_rel"/>
    <property type="match status" value="1"/>
</dbReference>
<keyword evidence="13" id="KW-1185">Reference proteome</keyword>
<keyword evidence="4 10" id="KW-0349">Heme</keyword>
<dbReference type="Proteomes" id="UP000292583">
    <property type="component" value="Unassembled WGS sequence"/>
</dbReference>
<dbReference type="PANTHER" id="PTHR13932">
    <property type="entry name" value="COPROPORPHYRINIGEN III OXIDASE"/>
    <property type="match status" value="1"/>
</dbReference>
<dbReference type="GO" id="GO:0005737">
    <property type="term" value="C:cytoplasm"/>
    <property type="evidence" value="ECO:0007669"/>
    <property type="project" value="UniProtKB-SubCell"/>
</dbReference>
<dbReference type="GO" id="GO:0046872">
    <property type="term" value="F:metal ion binding"/>
    <property type="evidence" value="ECO:0007669"/>
    <property type="project" value="UniProtKB-UniRule"/>
</dbReference>
<evidence type="ECO:0000313" key="12">
    <source>
        <dbReference type="EMBL" id="TBR79382.1"/>
    </source>
</evidence>
<keyword evidence="9 10" id="KW-0143">Chaperone</keyword>
<keyword evidence="7 10" id="KW-0408">Iron</keyword>
<name>A0A4Q9JSS7_9BACT</name>
<evidence type="ECO:0000256" key="10">
    <source>
        <dbReference type="RuleBase" id="RU364116"/>
    </source>
</evidence>
<comment type="subcellular location">
    <subcellularLocation>
        <location evidence="10">Cytoplasm</location>
    </subcellularLocation>
</comment>
<accession>A0A4Q9JSS7</accession>
<dbReference type="CDD" id="cd01335">
    <property type="entry name" value="Radical_SAM"/>
    <property type="match status" value="1"/>
</dbReference>
<dbReference type="GO" id="GO:0004109">
    <property type="term" value="F:coproporphyrinogen oxidase activity"/>
    <property type="evidence" value="ECO:0007669"/>
    <property type="project" value="InterPro"/>
</dbReference>
<evidence type="ECO:0000259" key="11">
    <source>
        <dbReference type="PROSITE" id="PS51918"/>
    </source>
</evidence>
<organism evidence="12 13">
    <name type="scientific">Campylobacter novaezeelandiae</name>
    <dbReference type="NCBI Taxonomy" id="2267891"/>
    <lineage>
        <taxon>Bacteria</taxon>
        <taxon>Pseudomonadati</taxon>
        <taxon>Campylobacterota</taxon>
        <taxon>Epsilonproteobacteria</taxon>
        <taxon>Campylobacterales</taxon>
        <taxon>Campylobacteraceae</taxon>
        <taxon>Campylobacter</taxon>
    </lineage>
</organism>
<dbReference type="SFLD" id="SFLDG01065">
    <property type="entry name" value="anaerobic_coproporphyrinogen-I"/>
    <property type="match status" value="1"/>
</dbReference>
<dbReference type="PANTHER" id="PTHR13932:SF5">
    <property type="entry name" value="RADICAL S-ADENOSYL METHIONINE DOMAIN-CONTAINING PROTEIN 1, MITOCHONDRIAL"/>
    <property type="match status" value="1"/>
</dbReference>
<keyword evidence="5 10" id="KW-0949">S-adenosyl-L-methionine</keyword>
<dbReference type="AlphaFoldDB" id="A0A4Q9JSS7"/>
<dbReference type="GO" id="GO:0051539">
    <property type="term" value="F:4 iron, 4 sulfur cluster binding"/>
    <property type="evidence" value="ECO:0007669"/>
    <property type="project" value="UniProtKB-UniRule"/>
</dbReference>
<evidence type="ECO:0000256" key="5">
    <source>
        <dbReference type="ARBA" id="ARBA00022691"/>
    </source>
</evidence>
<dbReference type="InterPro" id="IPR006638">
    <property type="entry name" value="Elp3/MiaA/NifB-like_rSAM"/>
</dbReference>
<evidence type="ECO:0000256" key="8">
    <source>
        <dbReference type="ARBA" id="ARBA00023014"/>
    </source>
</evidence>
<dbReference type="InterPro" id="IPR058240">
    <property type="entry name" value="rSAM_sf"/>
</dbReference>
<proteinExistence type="inferred from homology"/>
<dbReference type="OrthoDB" id="9808022at2"/>
<gene>
    <name evidence="12" type="ORF">DU473_07200</name>
</gene>
<dbReference type="Pfam" id="PF04055">
    <property type="entry name" value="Radical_SAM"/>
    <property type="match status" value="1"/>
</dbReference>
<dbReference type="SMART" id="SM00729">
    <property type="entry name" value="Elp3"/>
    <property type="match status" value="1"/>
</dbReference>
<protein>
    <recommendedName>
        <fullName evidence="3 10">Heme chaperone HemW</fullName>
    </recommendedName>
</protein>
<keyword evidence="10" id="KW-0963">Cytoplasm</keyword>
<dbReference type="SFLD" id="SFLDS00029">
    <property type="entry name" value="Radical_SAM"/>
    <property type="match status" value="1"/>
</dbReference>
<evidence type="ECO:0000256" key="2">
    <source>
        <dbReference type="ARBA" id="ARBA00006100"/>
    </source>
</evidence>
<keyword evidence="6 10" id="KW-0479">Metal-binding</keyword>
<dbReference type="EMBL" id="QPGR01000016">
    <property type="protein sequence ID" value="TBR79382.1"/>
    <property type="molecule type" value="Genomic_DNA"/>
</dbReference>
<evidence type="ECO:0000256" key="4">
    <source>
        <dbReference type="ARBA" id="ARBA00022617"/>
    </source>
</evidence>
<comment type="caution">
    <text evidence="12">The sequence shown here is derived from an EMBL/GenBank/DDBJ whole genome shotgun (WGS) entry which is preliminary data.</text>
</comment>
<evidence type="ECO:0000256" key="3">
    <source>
        <dbReference type="ARBA" id="ARBA00017228"/>
    </source>
</evidence>
<dbReference type="RefSeq" id="WP_131186872.1">
    <property type="nucleotide sequence ID" value="NZ_CP076657.1"/>
</dbReference>
<evidence type="ECO:0000256" key="6">
    <source>
        <dbReference type="ARBA" id="ARBA00022723"/>
    </source>
</evidence>
<keyword evidence="8 10" id="KW-0411">Iron-sulfur</keyword>
<evidence type="ECO:0000313" key="13">
    <source>
        <dbReference type="Proteomes" id="UP000292583"/>
    </source>
</evidence>
<dbReference type="SFLD" id="SFLDF00562">
    <property type="entry name" value="HemN-like__clustered_with_heat"/>
    <property type="match status" value="1"/>
</dbReference>
<reference evidence="12 13" key="1">
    <citation type="submission" date="2018-07" db="EMBL/GenBank/DDBJ databases">
        <title>Campylobacter zealandensis sp. nov., isolated from birds and water in New Zealand.</title>
        <authorList>
            <person name="Wilkinson D.A."/>
            <person name="Biggs P.J."/>
            <person name="French N.P."/>
            <person name="Midwinter A.C."/>
        </authorList>
    </citation>
    <scope>NUCLEOTIDE SEQUENCE [LARGE SCALE GENOMIC DNA]</scope>
    <source>
        <strain evidence="12 13">B423b</strain>
    </source>
</reference>
<sequence length="354" mass="41623">MHLYIHIPFCESKCYYCSFTSLKKKNYEDSYFNALKKDLDFQLNFFNIKKKSIKTVFIGGGTPSIIQAKYYEEIFKILEPFLAKNSENTCEANPNSTSLEWLKEMKNFGLNRISFGAQSFHPEKLKFLGRIHSQDMIFKVLENANKANFKNINLDLIYDTKMDNKKMLEFELFNLKKIKPLITHLSAYNLSIEPKTIFAKKESFKKNAPYLMNFFIKNIKKLGFFQYEISNFAKNKTYICKHNLAYWQGKAYIGCGLSAIGFLKNQRFYTIKNLKDYIANPTFRDIEKLNPQDLNLEYLFLGLRSCVGLNEKKLDNTTKEKAFFLTKKRKLIYKNGIFYNTNYLLSDEIALYLS</sequence>
<evidence type="ECO:0000256" key="1">
    <source>
        <dbReference type="ARBA" id="ARBA00001966"/>
    </source>
</evidence>
<dbReference type="InterPro" id="IPR034505">
    <property type="entry name" value="Coproporphyrinogen-III_oxidase"/>
</dbReference>
<dbReference type="InterPro" id="IPR007197">
    <property type="entry name" value="rSAM"/>
</dbReference>
<keyword evidence="10" id="KW-0004">4Fe-4S</keyword>
<dbReference type="InterPro" id="IPR004559">
    <property type="entry name" value="HemW-like"/>
</dbReference>
<dbReference type="SUPFAM" id="SSF102114">
    <property type="entry name" value="Radical SAM enzymes"/>
    <property type="match status" value="1"/>
</dbReference>
<dbReference type="Gene3D" id="3.20.20.70">
    <property type="entry name" value="Aldolase class I"/>
    <property type="match status" value="1"/>
</dbReference>
<evidence type="ECO:0000256" key="7">
    <source>
        <dbReference type="ARBA" id="ARBA00023004"/>
    </source>
</evidence>
<comment type="similarity">
    <text evidence="2">Belongs to the anaerobic coproporphyrinogen-III oxidase family. HemW subfamily.</text>
</comment>
<comment type="function">
    <text evidence="10">Probably acts as a heme chaperone, transferring heme to an unknown acceptor. Binds one molecule of heme per monomer, possibly covalently. Binds 1 [4Fe-4S] cluster. The cluster is coordinated with 3 cysteines and an exchangeable S-adenosyl-L-methionine.</text>
</comment>
<evidence type="ECO:0000256" key="9">
    <source>
        <dbReference type="ARBA" id="ARBA00023186"/>
    </source>
</evidence>
<comment type="cofactor">
    <cofactor evidence="1">
        <name>[4Fe-4S] cluster</name>
        <dbReference type="ChEBI" id="CHEBI:49883"/>
    </cofactor>
</comment>
<dbReference type="GO" id="GO:0006779">
    <property type="term" value="P:porphyrin-containing compound biosynthetic process"/>
    <property type="evidence" value="ECO:0007669"/>
    <property type="project" value="InterPro"/>
</dbReference>
<dbReference type="InterPro" id="IPR013785">
    <property type="entry name" value="Aldolase_TIM"/>
</dbReference>
<dbReference type="PROSITE" id="PS51918">
    <property type="entry name" value="RADICAL_SAM"/>
    <property type="match status" value="1"/>
</dbReference>
<feature type="domain" description="Radical SAM core" evidence="11">
    <location>
        <begin position="1"/>
        <end position="234"/>
    </location>
</feature>